<accession>A0A182KIA5</accession>
<dbReference type="Proteomes" id="UP000075881">
    <property type="component" value="Unassembled WGS sequence"/>
</dbReference>
<dbReference type="EnsemblMetazoa" id="ACHR014195-RA">
    <property type="protein sequence ID" value="ACHR014195-PA"/>
    <property type="gene ID" value="ACHR014195"/>
</dbReference>
<sequence>MAPILKLQLLVAFHRNHTPHVRLNLDYGPHLVAVLSPHQIPPDACLQSYDVPSKMPKPVAKHARSYQRLQPHVADTHLLVPLPLCVSLPVLLNRDRCGSHAQEASAIHPTANRTLQDENFARQDTVTLLLEKQIVRILQEHLRMSQLIVRTSQHGGTDLRRRHPAIGPMGWRYAIDQKPVSFDEIAEIVPYRVTGAPNTNRLHHARVAQLPTAQGPIEQHRLLQLVRFDAPDEERLTLAQRFHERVETFLKLRRQRWRTLARLRTHPNVLRKHELQEFVGRARDQLQQIGTERVAVFLEKPARIIKHHTGKVIQPEARINVRLGLQVVPVRAVRFVQLCQHRLIRTLGEFALLVDQCHNVQLLDRDQIQRVLIVHKLDVLPVDALVIVLLLLELEDVLYEKLLQIFVRKVNAKLLKAVVIEVLEPEDIQHTDGTARRRFRFVDGLIDLLHDQHKQTTVDALHERVPHIHRLVAGQCRHDGFTMREQGFAGERIDERLQRHLEQVCHPLHIDVLRYFGRVQIIDHGRIVLDVSGVEQCGKQLQNFPYLVIGKA</sequence>
<dbReference type="AlphaFoldDB" id="A0A182KIA5"/>
<organism evidence="1 2">
    <name type="scientific">Anopheles christyi</name>
    <dbReference type="NCBI Taxonomy" id="43041"/>
    <lineage>
        <taxon>Eukaryota</taxon>
        <taxon>Metazoa</taxon>
        <taxon>Ecdysozoa</taxon>
        <taxon>Arthropoda</taxon>
        <taxon>Hexapoda</taxon>
        <taxon>Insecta</taxon>
        <taxon>Pterygota</taxon>
        <taxon>Neoptera</taxon>
        <taxon>Endopterygota</taxon>
        <taxon>Diptera</taxon>
        <taxon>Nematocera</taxon>
        <taxon>Culicoidea</taxon>
        <taxon>Culicidae</taxon>
        <taxon>Anophelinae</taxon>
        <taxon>Anopheles</taxon>
    </lineage>
</organism>
<name>A0A182KIA5_9DIPT</name>
<reference evidence="2" key="1">
    <citation type="submission" date="2013-03" db="EMBL/GenBank/DDBJ databases">
        <title>The Genome Sequence of Anopheles christyi ACHKN1017.</title>
        <authorList>
            <consortium name="The Broad Institute Genomics Platform"/>
            <person name="Neafsey D.E."/>
            <person name="Besansky N."/>
            <person name="Walker B."/>
            <person name="Young S.K."/>
            <person name="Zeng Q."/>
            <person name="Gargeya S."/>
            <person name="Fitzgerald M."/>
            <person name="Haas B."/>
            <person name="Abouelleil A."/>
            <person name="Allen A.W."/>
            <person name="Alvarado L."/>
            <person name="Arachchi H.M."/>
            <person name="Berlin A.M."/>
            <person name="Chapman S.B."/>
            <person name="Gainer-Dewar J."/>
            <person name="Goldberg J."/>
            <person name="Griggs A."/>
            <person name="Gujja S."/>
            <person name="Hansen M."/>
            <person name="Howarth C."/>
            <person name="Imamovic A."/>
            <person name="Ireland A."/>
            <person name="Larimer J."/>
            <person name="McCowan C."/>
            <person name="Murphy C."/>
            <person name="Pearson M."/>
            <person name="Poon T.W."/>
            <person name="Priest M."/>
            <person name="Roberts A."/>
            <person name="Saif S."/>
            <person name="Shea T."/>
            <person name="Sisk P."/>
            <person name="Sykes S."/>
            <person name="Wortman J."/>
            <person name="Nusbaum C."/>
            <person name="Birren B."/>
        </authorList>
    </citation>
    <scope>NUCLEOTIDE SEQUENCE [LARGE SCALE GENOMIC DNA]</scope>
    <source>
        <strain evidence="2">ACHKN1017</strain>
    </source>
</reference>
<dbReference type="VEuPathDB" id="VectorBase:ACHR014195"/>
<evidence type="ECO:0000313" key="2">
    <source>
        <dbReference type="Proteomes" id="UP000075881"/>
    </source>
</evidence>
<proteinExistence type="predicted"/>
<protein>
    <submittedName>
        <fullName evidence="1">Uncharacterized protein</fullName>
    </submittedName>
</protein>
<keyword evidence="2" id="KW-1185">Reference proteome</keyword>
<reference evidence="1" key="2">
    <citation type="submission" date="2020-05" db="UniProtKB">
        <authorList>
            <consortium name="EnsemblMetazoa"/>
        </authorList>
    </citation>
    <scope>IDENTIFICATION</scope>
    <source>
        <strain evidence="1">ACHKN1017</strain>
    </source>
</reference>
<evidence type="ECO:0000313" key="1">
    <source>
        <dbReference type="EnsemblMetazoa" id="ACHR014195-PA"/>
    </source>
</evidence>